<keyword evidence="3" id="KW-1185">Reference proteome</keyword>
<dbReference type="EMBL" id="CAADRA010005114">
    <property type="protein sequence ID" value="VFT85052.1"/>
    <property type="molecule type" value="Genomic_DNA"/>
</dbReference>
<dbReference type="AlphaFoldDB" id="A0A485KJI4"/>
<dbReference type="Proteomes" id="UP000332933">
    <property type="component" value="Unassembled WGS sequence"/>
</dbReference>
<protein>
    <submittedName>
        <fullName evidence="2">Aste57867_8164 protein</fullName>
    </submittedName>
</protein>
<proteinExistence type="predicted"/>
<evidence type="ECO:0000313" key="3">
    <source>
        <dbReference type="Proteomes" id="UP000332933"/>
    </source>
</evidence>
<organism evidence="2 3">
    <name type="scientific">Aphanomyces stellatus</name>
    <dbReference type="NCBI Taxonomy" id="120398"/>
    <lineage>
        <taxon>Eukaryota</taxon>
        <taxon>Sar</taxon>
        <taxon>Stramenopiles</taxon>
        <taxon>Oomycota</taxon>
        <taxon>Saprolegniomycetes</taxon>
        <taxon>Saprolegniales</taxon>
        <taxon>Verrucalvaceae</taxon>
        <taxon>Aphanomyces</taxon>
    </lineage>
</organism>
<reference evidence="2 3" key="1">
    <citation type="submission" date="2019-03" db="EMBL/GenBank/DDBJ databases">
        <authorList>
            <person name="Gaulin E."/>
            <person name="Dumas B."/>
        </authorList>
    </citation>
    <scope>NUCLEOTIDE SEQUENCE [LARGE SCALE GENOMIC DNA]</scope>
    <source>
        <strain evidence="2">CBS 568.67</strain>
    </source>
</reference>
<evidence type="ECO:0000313" key="1">
    <source>
        <dbReference type="EMBL" id="KAF0701314.1"/>
    </source>
</evidence>
<accession>A0A485KJI4</accession>
<dbReference type="EMBL" id="VJMH01005093">
    <property type="protein sequence ID" value="KAF0701314.1"/>
    <property type="molecule type" value="Genomic_DNA"/>
</dbReference>
<dbReference type="OrthoDB" id="156739at2759"/>
<evidence type="ECO:0000313" key="2">
    <source>
        <dbReference type="EMBL" id="VFT85052.1"/>
    </source>
</evidence>
<name>A0A485KJI4_9STRA</name>
<reference evidence="1" key="2">
    <citation type="submission" date="2019-06" db="EMBL/GenBank/DDBJ databases">
        <title>Genomics analysis of Aphanomyces spp. identifies a new class of oomycete effector associated with host adaptation.</title>
        <authorList>
            <person name="Gaulin E."/>
        </authorList>
    </citation>
    <scope>NUCLEOTIDE SEQUENCE</scope>
    <source>
        <strain evidence="1">CBS 578.67</strain>
    </source>
</reference>
<sequence length="131" mass="15292">MQVTPTPFLTPNALVPIAPATLSQNTLPSFRGKCTYKTGRCMNERTTTTRGGIHTFCEWHRRRHNATQRRSDTKWRQWRRRTVEKTIHSKNCRPRKAMKTDDGAETYQSPVDDELDADEIDLLLEMLRDTM</sequence>
<gene>
    <name evidence="2" type="primary">Aste57867_8164</name>
    <name evidence="1" type="ORF">As57867_008134</name>
    <name evidence="2" type="ORF">ASTE57867_8164</name>
</gene>